<reference evidence="2" key="1">
    <citation type="submission" date="2016-10" db="EMBL/GenBank/DDBJ databases">
        <authorList>
            <person name="Varghese N."/>
            <person name="Submissions S."/>
        </authorList>
    </citation>
    <scope>NUCLEOTIDE SEQUENCE [LARGE SCALE GENOMIC DNA]</scope>
    <source>
        <strain evidence="2">DSM 24499</strain>
    </source>
</reference>
<name>A0A1I1L4U2_9FLAO</name>
<evidence type="ECO:0000313" key="1">
    <source>
        <dbReference type="EMBL" id="SFC68087.1"/>
    </source>
</evidence>
<dbReference type="OrthoDB" id="708105at2"/>
<gene>
    <name evidence="1" type="ORF">SAMN04487907_10755</name>
</gene>
<keyword evidence="2" id="KW-1185">Reference proteome</keyword>
<dbReference type="Pfam" id="PF06078">
    <property type="entry name" value="DUF937"/>
    <property type="match status" value="1"/>
</dbReference>
<accession>A0A1I1L4U2</accession>
<evidence type="ECO:0008006" key="3">
    <source>
        <dbReference type="Google" id="ProtNLM"/>
    </source>
</evidence>
<dbReference type="InterPro" id="IPR009282">
    <property type="entry name" value="DUF937"/>
</dbReference>
<dbReference type="RefSeq" id="WP_092543757.1">
    <property type="nucleotide sequence ID" value="NZ_FOKV01000007.1"/>
</dbReference>
<protein>
    <recommendedName>
        <fullName evidence="3">DUF937 domain-containing protein</fullName>
    </recommendedName>
</protein>
<dbReference type="EMBL" id="FOKV01000007">
    <property type="protein sequence ID" value="SFC68087.1"/>
    <property type="molecule type" value="Genomic_DNA"/>
</dbReference>
<proteinExistence type="predicted"/>
<sequence length="203" mass="22271">MASILDVLNTNLGKQLINKASKETGESNNNVASVLGMVLPLILGNFKNKIQEGHEEALTEMLEEAPDPFKFMKVFSEKETNDLLDCGNDYGEIILGENFSAITNTISESCLIEENSVKKITAISIPVVVAILSIQKKKENLTNNDIEFLIDNALGNSSKYNNSFLETILDTEDDPNIIPKASEMILGKENKKDSILKGYTGGK</sequence>
<evidence type="ECO:0000313" key="2">
    <source>
        <dbReference type="Proteomes" id="UP000199438"/>
    </source>
</evidence>
<dbReference type="STRING" id="1334022.SAMN04487907_10755"/>
<dbReference type="AlphaFoldDB" id="A0A1I1L4U2"/>
<dbReference type="Proteomes" id="UP000199438">
    <property type="component" value="Unassembled WGS sequence"/>
</dbReference>
<organism evidence="1 2">
    <name type="scientific">Zunongwangia mangrovi</name>
    <dbReference type="NCBI Taxonomy" id="1334022"/>
    <lineage>
        <taxon>Bacteria</taxon>
        <taxon>Pseudomonadati</taxon>
        <taxon>Bacteroidota</taxon>
        <taxon>Flavobacteriia</taxon>
        <taxon>Flavobacteriales</taxon>
        <taxon>Flavobacteriaceae</taxon>
        <taxon>Zunongwangia</taxon>
    </lineage>
</organism>